<evidence type="ECO:0000313" key="3">
    <source>
        <dbReference type="EMBL" id="GGN10198.1"/>
    </source>
</evidence>
<sequence length="105" mass="11456">MVPPDVPRRGRLRPVRRFHRTAPESGPGHLATWPVWAGPGPDRPTWAITASPHTPRWLPTDLSESLAHETGTRQAQPGREHKTRLAASTPAAPAVTAGRPVSRSR</sequence>
<evidence type="ECO:0000256" key="1">
    <source>
        <dbReference type="SAM" id="MobiDB-lite"/>
    </source>
</evidence>
<dbReference type="Pfam" id="PF03771">
    <property type="entry name" value="SPDY"/>
    <property type="match status" value="1"/>
</dbReference>
<keyword evidence="4" id="KW-1185">Reference proteome</keyword>
<dbReference type="AlphaFoldDB" id="A0A917XCZ5"/>
<dbReference type="InterPro" id="IPR005523">
    <property type="entry name" value="DUF317_SPDY"/>
</dbReference>
<feature type="region of interest" description="Disordered" evidence="1">
    <location>
        <begin position="66"/>
        <end position="105"/>
    </location>
</feature>
<feature type="region of interest" description="Disordered" evidence="1">
    <location>
        <begin position="1"/>
        <end position="37"/>
    </location>
</feature>
<name>A0A917XCZ5_9ACTN</name>
<organism evidence="3 4">
    <name type="scientific">Streptomyces fuscichromogenes</name>
    <dbReference type="NCBI Taxonomy" id="1324013"/>
    <lineage>
        <taxon>Bacteria</taxon>
        <taxon>Bacillati</taxon>
        <taxon>Actinomycetota</taxon>
        <taxon>Actinomycetes</taxon>
        <taxon>Kitasatosporales</taxon>
        <taxon>Streptomycetaceae</taxon>
        <taxon>Streptomyces</taxon>
    </lineage>
</organism>
<proteinExistence type="predicted"/>
<dbReference type="Proteomes" id="UP000653411">
    <property type="component" value="Unassembled WGS sequence"/>
</dbReference>
<feature type="domain" description="DUF317" evidence="2">
    <location>
        <begin position="24"/>
        <end position="71"/>
    </location>
</feature>
<feature type="compositionally biased region" description="Basic residues" evidence="1">
    <location>
        <begin position="9"/>
        <end position="20"/>
    </location>
</feature>
<accession>A0A917XCZ5</accession>
<reference evidence="3" key="1">
    <citation type="journal article" date="2014" name="Int. J. Syst. Evol. Microbiol.">
        <title>Complete genome sequence of Corynebacterium casei LMG S-19264T (=DSM 44701T), isolated from a smear-ripened cheese.</title>
        <authorList>
            <consortium name="US DOE Joint Genome Institute (JGI-PGF)"/>
            <person name="Walter F."/>
            <person name="Albersmeier A."/>
            <person name="Kalinowski J."/>
            <person name="Ruckert C."/>
        </authorList>
    </citation>
    <scope>NUCLEOTIDE SEQUENCE</scope>
    <source>
        <strain evidence="3">CGMCC 4.7110</strain>
    </source>
</reference>
<reference evidence="3" key="2">
    <citation type="submission" date="2020-09" db="EMBL/GenBank/DDBJ databases">
        <authorList>
            <person name="Sun Q."/>
            <person name="Zhou Y."/>
        </authorList>
    </citation>
    <scope>NUCLEOTIDE SEQUENCE</scope>
    <source>
        <strain evidence="3">CGMCC 4.7110</strain>
    </source>
</reference>
<feature type="compositionally biased region" description="Low complexity" evidence="1">
    <location>
        <begin position="86"/>
        <end position="97"/>
    </location>
</feature>
<evidence type="ECO:0000259" key="2">
    <source>
        <dbReference type="Pfam" id="PF03771"/>
    </source>
</evidence>
<dbReference type="EMBL" id="BMML01000007">
    <property type="protein sequence ID" value="GGN10198.1"/>
    <property type="molecule type" value="Genomic_DNA"/>
</dbReference>
<protein>
    <recommendedName>
        <fullName evidence="2">DUF317 domain-containing protein</fullName>
    </recommendedName>
</protein>
<comment type="caution">
    <text evidence="3">The sequence shown here is derived from an EMBL/GenBank/DDBJ whole genome shotgun (WGS) entry which is preliminary data.</text>
</comment>
<gene>
    <name evidence="3" type="ORF">GCM10011578_035800</name>
</gene>
<evidence type="ECO:0000313" key="4">
    <source>
        <dbReference type="Proteomes" id="UP000653411"/>
    </source>
</evidence>